<dbReference type="InterPro" id="IPR006553">
    <property type="entry name" value="Leu-rich_rpt_Cys-con_subtyp"/>
</dbReference>
<reference evidence="8" key="3">
    <citation type="submission" date="2025-09" db="UniProtKB">
        <authorList>
            <consortium name="Ensembl"/>
        </authorList>
    </citation>
    <scope>IDENTIFICATION</scope>
</reference>
<dbReference type="SUPFAM" id="SSF52047">
    <property type="entry name" value="RNI-like"/>
    <property type="match status" value="1"/>
</dbReference>
<keyword evidence="2" id="KW-0963">Cytoplasm</keyword>
<reference evidence="8" key="2">
    <citation type="submission" date="2025-08" db="UniProtKB">
        <authorList>
            <consortium name="Ensembl"/>
        </authorList>
    </citation>
    <scope>IDENTIFICATION</scope>
</reference>
<organism evidence="8 9">
    <name type="scientific">Myripristis murdjan</name>
    <name type="common">pinecone soldierfish</name>
    <dbReference type="NCBI Taxonomy" id="586833"/>
    <lineage>
        <taxon>Eukaryota</taxon>
        <taxon>Metazoa</taxon>
        <taxon>Chordata</taxon>
        <taxon>Craniata</taxon>
        <taxon>Vertebrata</taxon>
        <taxon>Euteleostomi</taxon>
        <taxon>Actinopterygii</taxon>
        <taxon>Neopterygii</taxon>
        <taxon>Teleostei</taxon>
        <taxon>Neoteleostei</taxon>
        <taxon>Acanthomorphata</taxon>
        <taxon>Holocentriformes</taxon>
        <taxon>Holocentridae</taxon>
        <taxon>Myripristis</taxon>
    </lineage>
</organism>
<dbReference type="Pfam" id="PF14484">
    <property type="entry name" value="FISNA"/>
    <property type="match status" value="1"/>
</dbReference>
<evidence type="ECO:0000256" key="6">
    <source>
        <dbReference type="ARBA" id="ARBA00022840"/>
    </source>
</evidence>
<evidence type="ECO:0000256" key="4">
    <source>
        <dbReference type="ARBA" id="ARBA00022737"/>
    </source>
</evidence>
<dbReference type="InterPro" id="IPR041267">
    <property type="entry name" value="NLRP_HD2"/>
</dbReference>
<keyword evidence="3" id="KW-0433">Leucine-rich repeat</keyword>
<keyword evidence="5" id="KW-0547">Nucleotide-binding</keyword>
<dbReference type="PROSITE" id="PS50837">
    <property type="entry name" value="NACHT"/>
    <property type="match status" value="1"/>
</dbReference>
<dbReference type="SMART" id="SM00368">
    <property type="entry name" value="LRR_RI"/>
    <property type="match status" value="7"/>
</dbReference>
<comment type="subcellular location">
    <subcellularLocation>
        <location evidence="1">Cytoplasm</location>
    </subcellularLocation>
</comment>
<dbReference type="Pfam" id="PF17776">
    <property type="entry name" value="NLRC4_HD2"/>
    <property type="match status" value="1"/>
</dbReference>
<dbReference type="InterPro" id="IPR007111">
    <property type="entry name" value="NACHT_NTPase"/>
</dbReference>
<dbReference type="InterPro" id="IPR001611">
    <property type="entry name" value="Leu-rich_rpt"/>
</dbReference>
<dbReference type="GO" id="GO:0005524">
    <property type="term" value="F:ATP binding"/>
    <property type="evidence" value="ECO:0007669"/>
    <property type="project" value="UniProtKB-KW"/>
</dbReference>
<dbReference type="InterPro" id="IPR041075">
    <property type="entry name" value="NOD1/2_WH"/>
</dbReference>
<evidence type="ECO:0000313" key="8">
    <source>
        <dbReference type="Ensembl" id="ENSMMDP00005011262.1"/>
    </source>
</evidence>
<evidence type="ECO:0000313" key="9">
    <source>
        <dbReference type="Proteomes" id="UP000472263"/>
    </source>
</evidence>
<dbReference type="Pfam" id="PF17779">
    <property type="entry name" value="WHD_NOD2"/>
    <property type="match status" value="1"/>
</dbReference>
<dbReference type="PROSITE" id="PS51450">
    <property type="entry name" value="LRR"/>
    <property type="match status" value="1"/>
</dbReference>
<keyword evidence="4" id="KW-0677">Repeat</keyword>
<dbReference type="FunFam" id="3.40.50.300:FF:001524">
    <property type="entry name" value="Si:dkey-126g1.7"/>
    <property type="match status" value="1"/>
</dbReference>
<dbReference type="Ensembl" id="ENSMMDT00005011604.1">
    <property type="protein sequence ID" value="ENSMMDP00005011262.1"/>
    <property type="gene ID" value="ENSMMDG00005006079.1"/>
</dbReference>
<dbReference type="Gene3D" id="3.40.50.300">
    <property type="entry name" value="P-loop containing nucleotide triphosphate hydrolases"/>
    <property type="match status" value="1"/>
</dbReference>
<dbReference type="AlphaFoldDB" id="A0A667X7P7"/>
<dbReference type="PRINTS" id="PR00019">
    <property type="entry name" value="LEURICHRPT"/>
</dbReference>
<keyword evidence="9" id="KW-1185">Reference proteome</keyword>
<evidence type="ECO:0000256" key="1">
    <source>
        <dbReference type="ARBA" id="ARBA00004496"/>
    </source>
</evidence>
<dbReference type="Proteomes" id="UP000472263">
    <property type="component" value="Chromosome 1"/>
</dbReference>
<accession>A0A667X7P7</accession>
<evidence type="ECO:0000256" key="5">
    <source>
        <dbReference type="ARBA" id="ARBA00022741"/>
    </source>
</evidence>
<dbReference type="InterPro" id="IPR032675">
    <property type="entry name" value="LRR_dom_sf"/>
</dbReference>
<evidence type="ECO:0000256" key="3">
    <source>
        <dbReference type="ARBA" id="ARBA00022614"/>
    </source>
</evidence>
<dbReference type="GO" id="GO:0005737">
    <property type="term" value="C:cytoplasm"/>
    <property type="evidence" value="ECO:0007669"/>
    <property type="project" value="UniProtKB-SubCell"/>
</dbReference>
<dbReference type="Gene3D" id="3.80.10.10">
    <property type="entry name" value="Ribonuclease Inhibitor"/>
    <property type="match status" value="2"/>
</dbReference>
<protein>
    <recommendedName>
        <fullName evidence="7">NACHT domain-containing protein</fullName>
    </recommendedName>
</protein>
<evidence type="ECO:0000259" key="7">
    <source>
        <dbReference type="PROSITE" id="PS50837"/>
    </source>
</evidence>
<dbReference type="InterPro" id="IPR051261">
    <property type="entry name" value="NLR"/>
</dbReference>
<dbReference type="GeneTree" id="ENSGT01120000271898"/>
<feature type="domain" description="NACHT" evidence="7">
    <location>
        <begin position="99"/>
        <end position="233"/>
    </location>
</feature>
<dbReference type="SMART" id="SM00367">
    <property type="entry name" value="LRR_CC"/>
    <property type="match status" value="4"/>
</dbReference>
<evidence type="ECO:0000256" key="2">
    <source>
        <dbReference type="ARBA" id="ARBA00022490"/>
    </source>
</evidence>
<dbReference type="PANTHER" id="PTHR24106">
    <property type="entry name" value="NACHT, LRR AND CARD DOMAINS-CONTAINING"/>
    <property type="match status" value="1"/>
</dbReference>
<dbReference type="InParanoid" id="A0A667X7P7"/>
<dbReference type="InterPro" id="IPR027417">
    <property type="entry name" value="P-loop_NTPase"/>
</dbReference>
<sequence length="828" mass="92572">MFLLFVHSETAVAACQRELRSKLKKKCECVFEGIAKAGNPTPLNQIYTELYITEGGSGELNEEHEVRWIETAARKQARPETITCEGIFKPLPGRDVPIRTVMTKGVAGIGKTVLTQKFTLDWAEHKANQHVHFTFPFTFRELNLLRGKKLSLVELIHHFFTETKEAGISRFEQFQVVLIFDGLDECRLPLDFNSNQILTDVTESTSVDVLLTNLIKGNLLPSACLWITTRPAAANQIPPECVGMVTEVRGFTDPQKEEYFRKRFRDEEQTSRIISHIKTSRSLHIMCHIPVFCWITATVLEDVLKTSEGGDLPKTLTEMYIHFLLVQTKQQNVKYHGRAETDPVWTPETRKMILSLGKLAFEQLEKGNLIFYEADLAECGIDIRAASVYSGVFTQIFKEERGLYQDKVFCFVHLSLQEFLAALYVFLTFINSGVNVLSEEQSASQLNLLQSAVYKALQSPNGHLDLFLRFLLGLSLPTNQTLLRNLMTLKRCRSKTNQKTVQFIKEKIRDNPSPERSINLFHCLNELNDHSLVKEIQQYLRSGCLSTDKLSPAQWSAFLRLLLSGCNLLTELDLSNNQLQDSGVKHLSAGLESPHCRLEALRSDLCCFTVHSHYNGILKMLLNDCNLSERSCGALASVLSSQSSSLRELDLSHNDLQDSGGKRLSAGLESPHCRLETLRLSGCNLSERSCAALASVLSSQSSSLRELDLSNNQLQDSGVKRLSAGLESPHCRLEALRLSGCLLTQKGCASLASALSSNPSHLRELDLSYNHPGDSGVKLLSAGLEDPTWRLEALSVSSSNKSIIKLLINQQIITTAGLLCLVLSIRFL</sequence>
<reference evidence="8" key="1">
    <citation type="submission" date="2019-06" db="EMBL/GenBank/DDBJ databases">
        <authorList>
            <consortium name="Wellcome Sanger Institute Data Sharing"/>
        </authorList>
    </citation>
    <scope>NUCLEOTIDE SEQUENCE [LARGE SCALE GENOMIC DNA]</scope>
</reference>
<dbReference type="InterPro" id="IPR029495">
    <property type="entry name" value="NACHT-assoc"/>
</dbReference>
<keyword evidence="6" id="KW-0067">ATP-binding</keyword>
<name>A0A667X7P7_9TELE</name>
<dbReference type="SMART" id="SM01288">
    <property type="entry name" value="FISNA"/>
    <property type="match status" value="1"/>
</dbReference>
<dbReference type="Pfam" id="PF05729">
    <property type="entry name" value="NACHT"/>
    <property type="match status" value="1"/>
</dbReference>
<proteinExistence type="predicted"/>
<dbReference type="Pfam" id="PF13516">
    <property type="entry name" value="LRR_6"/>
    <property type="match status" value="4"/>
</dbReference>